<feature type="transmembrane region" description="Helical" evidence="7">
    <location>
        <begin position="62"/>
        <end position="81"/>
    </location>
</feature>
<accession>B3ETX4</accession>
<feature type="transmembrane region" description="Helical" evidence="7">
    <location>
        <begin position="168"/>
        <end position="186"/>
    </location>
</feature>
<dbReference type="InterPro" id="IPR003689">
    <property type="entry name" value="ZIP"/>
</dbReference>
<evidence type="ECO:0000256" key="2">
    <source>
        <dbReference type="ARBA" id="ARBA00004394"/>
    </source>
</evidence>
<reference evidence="8 9" key="1">
    <citation type="journal article" date="2010" name="J. Bacteriol.">
        <title>The genome of the amoeba symbiont 'Candidatus Amoebophilus asiaticus' reveals common mechanisms for host cell interaction among amoeba-associated bacteria.</title>
        <authorList>
            <person name="Schmitz-Esser S."/>
            <person name="Tischler P."/>
            <person name="Arnold R."/>
            <person name="Montanaro J."/>
            <person name="Wagner M."/>
            <person name="Rattei T."/>
            <person name="Horn M."/>
        </authorList>
    </citation>
    <scope>NUCLEOTIDE SEQUENCE [LARGE SCALE GENOMIC DNA]</scope>
    <source>
        <strain evidence="8 9">5a2</strain>
    </source>
</reference>
<dbReference type="eggNOG" id="COG0428">
    <property type="taxonomic scope" value="Bacteria"/>
</dbReference>
<comment type="subcellular location">
    <subcellularLocation>
        <location evidence="1">Endomembrane system</location>
        <topology evidence="1">Multi-pass membrane protein</topology>
    </subcellularLocation>
    <subcellularLocation>
        <location evidence="2">Golgi apparatus membrane</location>
    </subcellularLocation>
</comment>
<evidence type="ECO:0000313" key="9">
    <source>
        <dbReference type="Proteomes" id="UP000001227"/>
    </source>
</evidence>
<evidence type="ECO:0000256" key="6">
    <source>
        <dbReference type="ARBA" id="ARBA00023136"/>
    </source>
</evidence>
<dbReference type="Pfam" id="PF02535">
    <property type="entry name" value="Zip"/>
    <property type="match status" value="1"/>
</dbReference>
<feature type="transmembrane region" description="Helical" evidence="7">
    <location>
        <begin position="198"/>
        <end position="220"/>
    </location>
</feature>
<evidence type="ECO:0000256" key="3">
    <source>
        <dbReference type="ARBA" id="ARBA00022692"/>
    </source>
</evidence>
<feature type="transmembrane region" description="Helical" evidence="7">
    <location>
        <begin position="30"/>
        <end position="50"/>
    </location>
</feature>
<dbReference type="STRING" id="452471.Aasi_1372"/>
<evidence type="ECO:0000313" key="8">
    <source>
        <dbReference type="EMBL" id="ACE06676.1"/>
    </source>
</evidence>
<keyword evidence="3 7" id="KW-0812">Transmembrane</keyword>
<dbReference type="AlphaFoldDB" id="B3ETX4"/>
<dbReference type="Proteomes" id="UP000001227">
    <property type="component" value="Chromosome"/>
</dbReference>
<dbReference type="GO" id="GO:0046873">
    <property type="term" value="F:metal ion transmembrane transporter activity"/>
    <property type="evidence" value="ECO:0007669"/>
    <property type="project" value="InterPro"/>
</dbReference>
<evidence type="ECO:0000256" key="5">
    <source>
        <dbReference type="ARBA" id="ARBA00023034"/>
    </source>
</evidence>
<evidence type="ECO:0000256" key="1">
    <source>
        <dbReference type="ARBA" id="ARBA00004127"/>
    </source>
</evidence>
<protein>
    <recommendedName>
        <fullName evidence="10">Zinc/iron permease</fullName>
    </recommendedName>
</protein>
<proteinExistence type="predicted"/>
<dbReference type="InterPro" id="IPR045891">
    <property type="entry name" value="ZIP9"/>
</dbReference>
<gene>
    <name evidence="8" type="ordered locus">Aasi_1372</name>
</gene>
<feature type="transmembrane region" description="Helical" evidence="7">
    <location>
        <begin position="232"/>
        <end position="249"/>
    </location>
</feature>
<dbReference type="PANTHER" id="PTHR16133:SF0">
    <property type="entry name" value="ZINC_IRON REGULATED TRANSPORTER-RELATED PROTEIN 102B, ISOFORM E"/>
    <property type="match status" value="1"/>
</dbReference>
<dbReference type="KEGG" id="aas:Aasi_1372"/>
<sequence>MFTQIVSLFLASLLGGFVVLMLPKLKPSTFNFLLVFVGSYLFSLTILHLLPDLLAFQTSSHFIGFYVLVGFFLQLLLGMFSQGVEHGHTYESQHHEHHGVSATALFISLCVHAFLDGVILSNAILTVCSHSHVATNTRLLVGIVLHKSSEAFALVSVLQGIVRKKRTIFWYLLGFSFASPLGLWVSKYCSQSLLFNQQIFVALAAIAVGNLLHISTTIFFESSPHHRINVRRLLAIVAGVGLVMMLEYFL</sequence>
<dbReference type="GO" id="GO:0006829">
    <property type="term" value="P:zinc ion transport"/>
    <property type="evidence" value="ECO:0007669"/>
    <property type="project" value="InterPro"/>
</dbReference>
<keyword evidence="5" id="KW-0333">Golgi apparatus</keyword>
<evidence type="ECO:0000256" key="4">
    <source>
        <dbReference type="ARBA" id="ARBA00022989"/>
    </source>
</evidence>
<name>B3ETX4_AMOA5</name>
<feature type="transmembrane region" description="Helical" evidence="7">
    <location>
        <begin position="102"/>
        <end position="127"/>
    </location>
</feature>
<feature type="transmembrane region" description="Helical" evidence="7">
    <location>
        <begin position="6"/>
        <end position="23"/>
    </location>
</feature>
<dbReference type="OrthoDB" id="654481at2"/>
<dbReference type="GO" id="GO:0016020">
    <property type="term" value="C:membrane"/>
    <property type="evidence" value="ECO:0007669"/>
    <property type="project" value="InterPro"/>
</dbReference>
<dbReference type="PANTHER" id="PTHR16133">
    <property type="entry name" value="SOLUTE CARRIER FAMILY 39 ZINC TRANSPORTER , MEMBER 9-RELATED"/>
    <property type="match status" value="1"/>
</dbReference>
<keyword evidence="9" id="KW-1185">Reference proteome</keyword>
<dbReference type="GO" id="GO:0012505">
    <property type="term" value="C:endomembrane system"/>
    <property type="evidence" value="ECO:0007669"/>
    <property type="project" value="UniProtKB-SubCell"/>
</dbReference>
<dbReference type="HOGENOM" id="CLU_099364_0_0_10"/>
<dbReference type="RefSeq" id="WP_012473418.1">
    <property type="nucleotide sequence ID" value="NC_010830.1"/>
</dbReference>
<organism evidence="8 9">
    <name type="scientific">Amoebophilus asiaticus (strain 5a2)</name>
    <dbReference type="NCBI Taxonomy" id="452471"/>
    <lineage>
        <taxon>Bacteria</taxon>
        <taxon>Pseudomonadati</taxon>
        <taxon>Bacteroidota</taxon>
        <taxon>Cytophagia</taxon>
        <taxon>Cytophagales</taxon>
        <taxon>Amoebophilaceae</taxon>
        <taxon>Candidatus Amoebophilus</taxon>
    </lineage>
</organism>
<keyword evidence="4 7" id="KW-1133">Transmembrane helix</keyword>
<keyword evidence="6 7" id="KW-0472">Membrane</keyword>
<dbReference type="EMBL" id="CP001102">
    <property type="protein sequence ID" value="ACE06676.1"/>
    <property type="molecule type" value="Genomic_DNA"/>
</dbReference>
<evidence type="ECO:0000256" key="7">
    <source>
        <dbReference type="SAM" id="Phobius"/>
    </source>
</evidence>
<evidence type="ECO:0008006" key="10">
    <source>
        <dbReference type="Google" id="ProtNLM"/>
    </source>
</evidence>